<dbReference type="AlphaFoldDB" id="A0AAV9I9Z2"/>
<dbReference type="PANTHER" id="PTHR13743:SF123">
    <property type="entry name" value="PROTEIN FAN"/>
    <property type="match status" value="1"/>
</dbReference>
<reference evidence="4 5" key="1">
    <citation type="submission" date="2022-07" db="EMBL/GenBank/DDBJ databases">
        <title>Genome-wide signatures of adaptation to extreme environments.</title>
        <authorList>
            <person name="Cho C.H."/>
            <person name="Yoon H.S."/>
        </authorList>
    </citation>
    <scope>NUCLEOTIDE SEQUENCE [LARGE SCALE GENOMIC DNA]</scope>
    <source>
        <strain evidence="4 5">108.79 E11</strain>
    </source>
</reference>
<comment type="caution">
    <text evidence="4">The sequence shown here is derived from an EMBL/GenBank/DDBJ whole genome shotgun (WGS) entry which is preliminary data.</text>
</comment>
<dbReference type="InterPro" id="IPR000409">
    <property type="entry name" value="BEACH_dom"/>
</dbReference>
<evidence type="ECO:0000313" key="5">
    <source>
        <dbReference type="Proteomes" id="UP001300502"/>
    </source>
</evidence>
<dbReference type="PROSITE" id="PS51783">
    <property type="entry name" value="PH_BEACH"/>
    <property type="match status" value="1"/>
</dbReference>
<dbReference type="Pfam" id="PF25400">
    <property type="entry name" value="PH_FAN"/>
    <property type="match status" value="1"/>
</dbReference>
<dbReference type="SUPFAM" id="SSF50729">
    <property type="entry name" value="PH domain-like"/>
    <property type="match status" value="1"/>
</dbReference>
<dbReference type="InterPro" id="IPR050865">
    <property type="entry name" value="BEACH_Domain"/>
</dbReference>
<name>A0AAV9I9Z2_9RHOD</name>
<dbReference type="Gene3D" id="2.130.10.10">
    <property type="entry name" value="YVTN repeat-like/Quinoprotein amine dehydrogenase"/>
    <property type="match status" value="1"/>
</dbReference>
<gene>
    <name evidence="4" type="ORF">GAYE_SCF02G2096</name>
</gene>
<dbReference type="InterPro" id="IPR001680">
    <property type="entry name" value="WD40_rpt"/>
</dbReference>
<dbReference type="CDD" id="cd06071">
    <property type="entry name" value="Beach"/>
    <property type="match status" value="1"/>
</dbReference>
<feature type="domain" description="BEACH-type PH" evidence="3">
    <location>
        <begin position="197"/>
        <end position="295"/>
    </location>
</feature>
<evidence type="ECO:0000256" key="1">
    <source>
        <dbReference type="PROSITE-ProRule" id="PRU00221"/>
    </source>
</evidence>
<proteinExistence type="predicted"/>
<dbReference type="SUPFAM" id="SSF81837">
    <property type="entry name" value="BEACH domain"/>
    <property type="match status" value="1"/>
</dbReference>
<evidence type="ECO:0000259" key="2">
    <source>
        <dbReference type="PROSITE" id="PS50197"/>
    </source>
</evidence>
<evidence type="ECO:0000313" key="4">
    <source>
        <dbReference type="EMBL" id="KAK4524197.1"/>
    </source>
</evidence>
<dbReference type="InterPro" id="IPR057496">
    <property type="entry name" value="FAN-like_PH"/>
</dbReference>
<dbReference type="InterPro" id="IPR036372">
    <property type="entry name" value="BEACH_dom_sf"/>
</dbReference>
<dbReference type="EMBL" id="JANCYU010000022">
    <property type="protein sequence ID" value="KAK4524197.1"/>
    <property type="molecule type" value="Genomic_DNA"/>
</dbReference>
<dbReference type="PROSITE" id="PS50082">
    <property type="entry name" value="WD_REPEATS_2"/>
    <property type="match status" value="1"/>
</dbReference>
<organism evidence="4 5">
    <name type="scientific">Galdieria yellowstonensis</name>
    <dbReference type="NCBI Taxonomy" id="3028027"/>
    <lineage>
        <taxon>Eukaryota</taxon>
        <taxon>Rhodophyta</taxon>
        <taxon>Bangiophyceae</taxon>
        <taxon>Galdieriales</taxon>
        <taxon>Galdieriaceae</taxon>
        <taxon>Galdieria</taxon>
    </lineage>
</organism>
<keyword evidence="1" id="KW-0853">WD repeat</keyword>
<dbReference type="PROSITE" id="PS50294">
    <property type="entry name" value="WD_REPEATS_REGION"/>
    <property type="match status" value="1"/>
</dbReference>
<sequence>MPFGERRFSVYTLEEGEVLLWDTVAEYQRLGSQKQTDFEPLKGTGRLKVATHAVYFDFDDWSLPIVKLHFKDIDFLKGTGFNKGVNAESADFVETGSPNSNVPFLRDSDTVNSIFLQSDTVTLLKEEGYDHPHVRETVRFFHLIHSPYSNLEVVYSLCCELVTANKLDREERYTRLQEIIASRRNVTPFDITWLEYGLVERTYFDEPCFLVYPLSEDHGRVLLTNYNVYFMPIHSGGFDSSPVERHPTSSIHCVRTLEYRSLPLALEVWFSDLGPIWMLVFENQKTRDVVLKSLMECTAAKEPKCSLVYLSVSSNLDYLLDLWQKRKISNYDYLLALNFFSGRTFLDISQYPVFPWVLSDYTSENIDLDDPRSFRRLDCSIGALNLERLNTLIQRCNDMPSPKFLYGSHYSSPSSVIHFLVRSAPFLMLKLQNGRYDQPDRLFRDISETWINVNTLVNNFNELIPEFFAVDENELPRNSLTKLTNRFWYPGNFLVNELGIDFGTCQDGRKVDNVDLPPWAKGRASEFIKMNRNALESNYVDRHLHLWIDLVFGYKSRSLQDHNLFFTDVFGSQRPDIAAEFGQTPKRIFSVPHPPRTVDSNGLTESRCSLGETFNLYEFTRTSAENSYIIDATVTSQMIFTIWSDGSFLSHVLESEDVAKHYRRLSLSSSSVDERLRNCKFTVVRETSTDCVILGTDTGSLLFYSVSLCTLSNVCVEAHQGELCSILFDQKSNTVISSSKDGSIRCWACEKESGPLSNCVLSGPGRLVYDLDAEDIVHDIAVEHDPIDSQTMLAAIVENIYLLLWKLDLSCRHSDDPVSRPLLKISAESPSLPRSLNTFKQSLCFCEPLFDSVDKVYRCPWRRAEWRNRVAYLLRVDKCHILFLEFDGQLSLVRVVDSHGKVETVATSSIGDIDTSQVNKIGCYVPEIADCSVVAYIVLRTGKILGCKLSF</sequence>
<dbReference type="SMART" id="SM01026">
    <property type="entry name" value="Beach"/>
    <property type="match status" value="1"/>
</dbReference>
<dbReference type="InterPro" id="IPR023362">
    <property type="entry name" value="PH-BEACH_dom"/>
</dbReference>
<feature type="domain" description="BEACH" evidence="2">
    <location>
        <begin position="308"/>
        <end position="626"/>
    </location>
</feature>
<evidence type="ECO:0000259" key="3">
    <source>
        <dbReference type="PROSITE" id="PS51783"/>
    </source>
</evidence>
<dbReference type="InterPro" id="IPR036322">
    <property type="entry name" value="WD40_repeat_dom_sf"/>
</dbReference>
<keyword evidence="5" id="KW-1185">Reference proteome</keyword>
<dbReference type="Gene3D" id="1.10.1540.10">
    <property type="entry name" value="BEACH domain"/>
    <property type="match status" value="1"/>
</dbReference>
<dbReference type="Pfam" id="PF02138">
    <property type="entry name" value="Beach"/>
    <property type="match status" value="2"/>
</dbReference>
<dbReference type="Proteomes" id="UP001300502">
    <property type="component" value="Unassembled WGS sequence"/>
</dbReference>
<dbReference type="PANTHER" id="PTHR13743">
    <property type="entry name" value="BEIGE/BEACH-RELATED"/>
    <property type="match status" value="1"/>
</dbReference>
<feature type="repeat" description="WD" evidence="1">
    <location>
        <begin position="716"/>
        <end position="747"/>
    </location>
</feature>
<accession>A0AAV9I9Z2</accession>
<dbReference type="InterPro" id="IPR015943">
    <property type="entry name" value="WD40/YVTN_repeat-like_dom_sf"/>
</dbReference>
<dbReference type="SUPFAM" id="SSF50978">
    <property type="entry name" value="WD40 repeat-like"/>
    <property type="match status" value="1"/>
</dbReference>
<protein>
    <submittedName>
        <fullName evidence="4">Uncharacterized protein</fullName>
    </submittedName>
</protein>
<dbReference type="PROSITE" id="PS50197">
    <property type="entry name" value="BEACH"/>
    <property type="match status" value="1"/>
</dbReference>